<feature type="domain" description="Helix-turn-helix" evidence="2">
    <location>
        <begin position="23"/>
        <end position="73"/>
    </location>
</feature>
<dbReference type="InterPro" id="IPR041657">
    <property type="entry name" value="HTH_17"/>
</dbReference>
<sequence length="81" mass="8626">MSSKLSNPSGTPPSALPQANPVLLTSKEAARLLNLSVSWLAKRRLAGDGPAYIKMGGAVRYSQAALQQWMKAQQRMSTSGP</sequence>
<dbReference type="KEGG" id="oca:OCAR_7446"/>
<name>B6JJF5_AFIC5</name>
<evidence type="ECO:0000313" key="4">
    <source>
        <dbReference type="Proteomes" id="UP000007730"/>
    </source>
</evidence>
<dbReference type="RefSeq" id="WP_012564574.1">
    <property type="nucleotide sequence ID" value="NC_011386.1"/>
</dbReference>
<dbReference type="EMBL" id="CP002826">
    <property type="protein sequence ID" value="AEI05409.1"/>
    <property type="molecule type" value="Genomic_DNA"/>
</dbReference>
<dbReference type="AlphaFoldDB" id="B6JJF5"/>
<dbReference type="KEGG" id="ocg:OCA5_c06860"/>
<keyword evidence="4" id="KW-1185">Reference proteome</keyword>
<gene>
    <name evidence="3" type="ordered locus">OCA5_c06860</name>
</gene>
<evidence type="ECO:0000259" key="2">
    <source>
        <dbReference type="Pfam" id="PF12728"/>
    </source>
</evidence>
<dbReference type="InterPro" id="IPR009061">
    <property type="entry name" value="DNA-bd_dom_put_sf"/>
</dbReference>
<evidence type="ECO:0000256" key="1">
    <source>
        <dbReference type="SAM" id="MobiDB-lite"/>
    </source>
</evidence>
<accession>B6JJF5</accession>
<dbReference type="HOGENOM" id="CLU_140176_9_5_5"/>
<feature type="region of interest" description="Disordered" evidence="1">
    <location>
        <begin position="1"/>
        <end position="20"/>
    </location>
</feature>
<dbReference type="Pfam" id="PF12728">
    <property type="entry name" value="HTH_17"/>
    <property type="match status" value="1"/>
</dbReference>
<dbReference type="Proteomes" id="UP000007730">
    <property type="component" value="Chromosome"/>
</dbReference>
<reference evidence="3 4" key="1">
    <citation type="journal article" date="2011" name="J. Bacteriol.">
        <title>Complete genome sequences of the chemolithoautotrophic Oligotropha carboxidovorans strains OM4 and OM5.</title>
        <authorList>
            <person name="Volland S."/>
            <person name="Rachinger M."/>
            <person name="Strittmatter A."/>
            <person name="Daniel R."/>
            <person name="Gottschalk G."/>
            <person name="Meyer O."/>
        </authorList>
    </citation>
    <scope>NUCLEOTIDE SEQUENCE [LARGE SCALE GENOMIC DNA]</scope>
    <source>
        <strain evidence="4">ATCC 49405 / DSM 1227 / KCTC 32145 / OM5</strain>
    </source>
</reference>
<dbReference type="PATRIC" id="fig|504832.7.peg.718"/>
<dbReference type="eggNOG" id="COG3311">
    <property type="taxonomic scope" value="Bacteria"/>
</dbReference>
<dbReference type="OrthoDB" id="9806994at2"/>
<organism evidence="3 4">
    <name type="scientific">Afipia carboxidovorans (strain ATCC 49405 / DSM 1227 / KCTC 32145 / OM5)</name>
    <name type="common">Oligotropha carboxidovorans</name>
    <dbReference type="NCBI Taxonomy" id="504832"/>
    <lineage>
        <taxon>Bacteria</taxon>
        <taxon>Pseudomonadati</taxon>
        <taxon>Pseudomonadota</taxon>
        <taxon>Alphaproteobacteria</taxon>
        <taxon>Hyphomicrobiales</taxon>
        <taxon>Nitrobacteraceae</taxon>
        <taxon>Afipia</taxon>
    </lineage>
</organism>
<proteinExistence type="predicted"/>
<protein>
    <recommendedName>
        <fullName evidence="2">Helix-turn-helix domain-containing protein</fullName>
    </recommendedName>
</protein>
<evidence type="ECO:0000313" key="3">
    <source>
        <dbReference type="EMBL" id="AEI05409.1"/>
    </source>
</evidence>
<dbReference type="STRING" id="504832.OCA5_c06860"/>
<dbReference type="SUPFAM" id="SSF46955">
    <property type="entry name" value="Putative DNA-binding domain"/>
    <property type="match status" value="1"/>
</dbReference>